<dbReference type="RefSeq" id="WP_195867056.1">
    <property type="nucleotide sequence ID" value="NZ_JADPKZ010000028.1"/>
</dbReference>
<name>A0ABS0F0K6_9BACL</name>
<keyword evidence="1" id="KW-0812">Transmembrane</keyword>
<dbReference type="EMBL" id="JADPKZ010000028">
    <property type="protein sequence ID" value="MBF8376810.1"/>
    <property type="molecule type" value="Genomic_DNA"/>
</dbReference>
<organism evidence="2 3">
    <name type="scientific">Alicyclobacillus mali</name>
    <name type="common">ex Roth et al. 2021</name>
    <dbReference type="NCBI Taxonomy" id="1123961"/>
    <lineage>
        <taxon>Bacteria</taxon>
        <taxon>Bacillati</taxon>
        <taxon>Bacillota</taxon>
        <taxon>Bacilli</taxon>
        <taxon>Bacillales</taxon>
        <taxon>Alicyclobacillaceae</taxon>
        <taxon>Alicyclobacillus</taxon>
    </lineage>
</organism>
<keyword evidence="1" id="KW-0472">Membrane</keyword>
<feature type="transmembrane region" description="Helical" evidence="1">
    <location>
        <begin position="12"/>
        <end position="34"/>
    </location>
</feature>
<sequence>MAFGEVFKGLVYATIGLLLLIFSMTLAATGVGYFELRRAAEAAAWSGQSQIEQDFTNTSDAQGYFSSGLQETGDPVETAEQQFQSSAQAEHLSNLFQGLQAQVTVQGGEVTVEATGTLELSWLSQAFQTILGGNESVNWQVPMRVTVTGGSV</sequence>
<evidence type="ECO:0008006" key="4">
    <source>
        <dbReference type="Google" id="ProtNLM"/>
    </source>
</evidence>
<dbReference type="Proteomes" id="UP000642910">
    <property type="component" value="Unassembled WGS sequence"/>
</dbReference>
<evidence type="ECO:0000256" key="1">
    <source>
        <dbReference type="SAM" id="Phobius"/>
    </source>
</evidence>
<proteinExistence type="predicted"/>
<evidence type="ECO:0000313" key="3">
    <source>
        <dbReference type="Proteomes" id="UP000642910"/>
    </source>
</evidence>
<keyword evidence="1" id="KW-1133">Transmembrane helix</keyword>
<keyword evidence="3" id="KW-1185">Reference proteome</keyword>
<comment type="caution">
    <text evidence="2">The sequence shown here is derived from an EMBL/GenBank/DDBJ whole genome shotgun (WGS) entry which is preliminary data.</text>
</comment>
<reference evidence="2 3" key="1">
    <citation type="submission" date="2020-11" db="EMBL/GenBank/DDBJ databases">
        <title>Genomic insight of Alicyclobacillus mali FL 18 reveals a new arsenic-resistant strain, with potential in environmental biotechnology.</title>
        <authorList>
            <person name="Fiorentino G."/>
            <person name="Gallo G."/>
            <person name="Aulitto M."/>
        </authorList>
    </citation>
    <scope>NUCLEOTIDE SEQUENCE [LARGE SCALE GENOMIC DNA]</scope>
    <source>
        <strain evidence="2 3">FL 18</strain>
    </source>
</reference>
<accession>A0ABS0F0K6</accession>
<gene>
    <name evidence="2" type="ORF">IW967_02845</name>
</gene>
<evidence type="ECO:0000313" key="2">
    <source>
        <dbReference type="EMBL" id="MBF8376810.1"/>
    </source>
</evidence>
<protein>
    <recommendedName>
        <fullName evidence="4">Flp pilus-assembly TadG-like N-terminal domain-containing protein</fullName>
    </recommendedName>
</protein>